<keyword evidence="3" id="KW-1185">Reference proteome</keyword>
<evidence type="ECO:0000256" key="1">
    <source>
        <dbReference type="SAM" id="Phobius"/>
    </source>
</evidence>
<proteinExistence type="predicted"/>
<evidence type="ECO:0000313" key="2">
    <source>
        <dbReference type="EMBL" id="KPC61485.1"/>
    </source>
</evidence>
<organism evidence="2 3">
    <name type="scientific">Streptomyces chattanoogensis</name>
    <dbReference type="NCBI Taxonomy" id="66876"/>
    <lineage>
        <taxon>Bacteria</taxon>
        <taxon>Bacillati</taxon>
        <taxon>Actinomycetota</taxon>
        <taxon>Actinomycetes</taxon>
        <taxon>Kitasatosporales</taxon>
        <taxon>Streptomycetaceae</taxon>
        <taxon>Streptomyces</taxon>
    </lineage>
</organism>
<evidence type="ECO:0000313" key="3">
    <source>
        <dbReference type="Proteomes" id="UP000037982"/>
    </source>
</evidence>
<sequence>MSAFVGAILVYAGGKEGAEQNIVDVSKAHPEILGGETISAVKSLGAHYWQEAVSERYSTLSARAGIAIFFGLCLLVFGLCARNGATWARVLITISSVLALFPHILIAGDYEPNPVFLTSLAAMLTAVVAIVVSWLPPNGRYAKQLTAQRPVG</sequence>
<keyword evidence="1" id="KW-0472">Membrane</keyword>
<comment type="caution">
    <text evidence="2">The sequence shown here is derived from an EMBL/GenBank/DDBJ whole genome shotgun (WGS) entry which is preliminary data.</text>
</comment>
<dbReference type="EMBL" id="LGKG01000148">
    <property type="protein sequence ID" value="KPC61485.1"/>
    <property type="molecule type" value="Genomic_DNA"/>
</dbReference>
<protein>
    <submittedName>
        <fullName evidence="2">Uncharacterized protein</fullName>
    </submittedName>
</protein>
<dbReference type="Proteomes" id="UP000037982">
    <property type="component" value="Unassembled WGS sequence"/>
</dbReference>
<keyword evidence="1" id="KW-0812">Transmembrane</keyword>
<accession>A0A0N1JWR6</accession>
<feature type="transmembrane region" description="Helical" evidence="1">
    <location>
        <begin position="60"/>
        <end position="80"/>
    </location>
</feature>
<dbReference type="PATRIC" id="fig|66876.3.peg.5301"/>
<reference evidence="3" key="1">
    <citation type="submission" date="2015-07" db="EMBL/GenBank/DDBJ databases">
        <authorList>
            <person name="Ju K.-S."/>
            <person name="Doroghazi J.R."/>
            <person name="Metcalf W.W."/>
        </authorList>
    </citation>
    <scope>NUCLEOTIDE SEQUENCE [LARGE SCALE GENOMIC DNA]</scope>
    <source>
        <strain evidence="3">NRRL ISP-5002</strain>
    </source>
</reference>
<dbReference type="AlphaFoldDB" id="A0A0N1JWR6"/>
<name>A0A0N1JWR6_9ACTN</name>
<feature type="transmembrane region" description="Helical" evidence="1">
    <location>
        <begin position="114"/>
        <end position="135"/>
    </location>
</feature>
<feature type="transmembrane region" description="Helical" evidence="1">
    <location>
        <begin position="87"/>
        <end position="108"/>
    </location>
</feature>
<keyword evidence="1" id="KW-1133">Transmembrane helix</keyword>
<gene>
    <name evidence="2" type="ORF">ADL29_24180</name>
</gene>